<dbReference type="PANTHER" id="PTHR36110:SF2">
    <property type="entry name" value="RING-CLEAVING DIOXYGENASE MHQE-RELATED"/>
    <property type="match status" value="1"/>
</dbReference>
<dbReference type="InterPro" id="IPR029068">
    <property type="entry name" value="Glyas_Bleomycin-R_OHBP_Dase"/>
</dbReference>
<evidence type="ECO:0000313" key="3">
    <source>
        <dbReference type="Proteomes" id="UP000003919"/>
    </source>
</evidence>
<dbReference type="HOGENOM" id="CLU_057821_0_0_10"/>
<dbReference type="AlphaFoldDB" id="A3HX97"/>
<dbReference type="Gene3D" id="3.10.180.10">
    <property type="entry name" value="2,3-Dihydroxybiphenyl 1,2-Dioxygenase, domain 1"/>
    <property type="match status" value="2"/>
</dbReference>
<name>A3HX97_9BACT</name>
<reference evidence="2 3" key="1">
    <citation type="journal article" date="2011" name="J. Bacteriol.">
        <title>Complete genome sequence of Algoriphagus sp. PR1, bacterial prey of a colony-forming choanoflagellate.</title>
        <authorList>
            <person name="Alegado R.A."/>
            <person name="Ferriera S."/>
            <person name="Nusbaum C."/>
            <person name="Young S.K."/>
            <person name="Zeng Q."/>
            <person name="Imamovic A."/>
            <person name="Fairclough S.R."/>
            <person name="King N."/>
        </authorList>
    </citation>
    <scope>NUCLEOTIDE SEQUENCE [LARGE SCALE GENOMIC DNA]</scope>
    <source>
        <strain evidence="2 3">PR1</strain>
    </source>
</reference>
<dbReference type="CDD" id="cd08347">
    <property type="entry name" value="PcpA_C_like"/>
    <property type="match status" value="1"/>
</dbReference>
<dbReference type="STRING" id="388413.ALPR1_19328"/>
<keyword evidence="3" id="KW-1185">Reference proteome</keyword>
<dbReference type="PROSITE" id="PS51819">
    <property type="entry name" value="VOC"/>
    <property type="match status" value="2"/>
</dbReference>
<dbReference type="SUPFAM" id="SSF54593">
    <property type="entry name" value="Glyoxalase/Bleomycin resistance protein/Dihydroxybiphenyl dioxygenase"/>
    <property type="match status" value="1"/>
</dbReference>
<dbReference type="InterPro" id="IPR004360">
    <property type="entry name" value="Glyas_Fos-R_dOase_dom"/>
</dbReference>
<dbReference type="EMBL" id="AAXU02000001">
    <property type="protein sequence ID" value="EAZ81220.1"/>
    <property type="molecule type" value="Genomic_DNA"/>
</dbReference>
<dbReference type="Proteomes" id="UP000003919">
    <property type="component" value="Chromosome"/>
</dbReference>
<comment type="caution">
    <text evidence="2">The sequence shown here is derived from an EMBL/GenBank/DDBJ whole genome shotgun (WGS) entry which is preliminary data.</text>
</comment>
<gene>
    <name evidence="2" type="ORF">ALPR1_19328</name>
</gene>
<feature type="domain" description="VOC" evidence="1">
    <location>
        <begin position="153"/>
        <end position="271"/>
    </location>
</feature>
<protein>
    <submittedName>
        <fullName evidence="2">Glyoxylase family protein</fullName>
    </submittedName>
</protein>
<dbReference type="EMBL" id="CM001023">
    <property type="protein sequence ID" value="EAZ81220.1"/>
    <property type="molecule type" value="Genomic_DNA"/>
</dbReference>
<evidence type="ECO:0000313" key="2">
    <source>
        <dbReference type="EMBL" id="EAZ81220.1"/>
    </source>
</evidence>
<feature type="domain" description="VOC" evidence="1">
    <location>
        <begin position="7"/>
        <end position="132"/>
    </location>
</feature>
<sequence length="316" mass="35492">MKPLISGIHHITAIAGNPQANIDFYTGILGLRLVKKTINFDAPDVYHFYFGDELGSPGTIFTTFPFTGARKGSKGTGELTYTAFSIPTNSLNFWIERLKKFGIPVSDVLDRFGNKVIRFEDHDGMGIELVENDTDDRKGWTYGQIPKENSIRGFFGATLNLREKDATERLLTGFMDYHFIGQEGDRFRYGTEGKAGDIIDILVNPNGHRGMQSAGSVHHIAFRTANSDSQLEVQKLLMENGYQTTEVKDRNYFTSIYFREPGGVLFEVATDEPGFAIDEDEAHLGELIKLPEWAEPSREKIEKSLTPVTLKTEEYA</sequence>
<dbReference type="InterPro" id="IPR037523">
    <property type="entry name" value="VOC_core"/>
</dbReference>
<dbReference type="RefSeq" id="WP_008202950.1">
    <property type="nucleotide sequence ID" value="NZ_CM001023.1"/>
</dbReference>
<accession>A3HX97</accession>
<proteinExistence type="predicted"/>
<dbReference type="eggNOG" id="COG0346">
    <property type="taxonomic scope" value="Bacteria"/>
</dbReference>
<organism evidence="2 3">
    <name type="scientific">Algoriphagus machipongonensis</name>
    <dbReference type="NCBI Taxonomy" id="388413"/>
    <lineage>
        <taxon>Bacteria</taxon>
        <taxon>Pseudomonadati</taxon>
        <taxon>Bacteroidota</taxon>
        <taxon>Cytophagia</taxon>
        <taxon>Cytophagales</taxon>
        <taxon>Cyclobacteriaceae</taxon>
        <taxon>Algoriphagus</taxon>
    </lineage>
</organism>
<dbReference type="Pfam" id="PF00903">
    <property type="entry name" value="Glyoxalase"/>
    <property type="match status" value="2"/>
</dbReference>
<dbReference type="InterPro" id="IPR052537">
    <property type="entry name" value="Extradiol_RC_dioxygenase"/>
</dbReference>
<evidence type="ECO:0000259" key="1">
    <source>
        <dbReference type="PROSITE" id="PS51819"/>
    </source>
</evidence>
<dbReference type="OrthoDB" id="9785698at2"/>
<dbReference type="PANTHER" id="PTHR36110">
    <property type="entry name" value="RING-CLEAVING DIOXYGENASE MHQE-RELATED"/>
    <property type="match status" value="1"/>
</dbReference>